<sequence length="69" mass="7644">MYNKDSNEKVCYCNNVTKDDIFNAIQNGADSVESVIKATGAMLNSNCAVNNPKKTCCYKDIVKVFNELT</sequence>
<comment type="caution">
    <text evidence="2">The sequence shown here is derived from an EMBL/GenBank/DDBJ whole genome shotgun (WGS) entry which is preliminary data.</text>
</comment>
<name>A0ABS4EC20_9FIRM</name>
<dbReference type="InterPro" id="IPR041854">
    <property type="entry name" value="BFD-like_2Fe2S-bd_dom_sf"/>
</dbReference>
<dbReference type="Proteomes" id="UP000767291">
    <property type="component" value="Unassembled WGS sequence"/>
</dbReference>
<dbReference type="RefSeq" id="WP_209456923.1">
    <property type="nucleotide sequence ID" value="NZ_BAAACS010000011.1"/>
</dbReference>
<dbReference type="EMBL" id="JAGGJX010000003">
    <property type="protein sequence ID" value="MBP1855498.1"/>
    <property type="molecule type" value="Genomic_DNA"/>
</dbReference>
<keyword evidence="3" id="KW-1185">Reference proteome</keyword>
<gene>
    <name evidence="2" type="ORF">J2Z43_001893</name>
</gene>
<dbReference type="CDD" id="cd10141">
    <property type="entry name" value="CopZ-like_Fer2_BFD-like"/>
    <property type="match status" value="1"/>
</dbReference>
<dbReference type="Pfam" id="PF04324">
    <property type="entry name" value="Fer2_BFD"/>
    <property type="match status" value="1"/>
</dbReference>
<reference evidence="2 3" key="1">
    <citation type="submission" date="2021-03" db="EMBL/GenBank/DDBJ databases">
        <title>Genomic Encyclopedia of Type Strains, Phase IV (KMG-IV): sequencing the most valuable type-strain genomes for metagenomic binning, comparative biology and taxonomic classification.</title>
        <authorList>
            <person name="Goeker M."/>
        </authorList>
    </citation>
    <scope>NUCLEOTIDE SEQUENCE [LARGE SCALE GENOMIC DNA]</scope>
    <source>
        <strain evidence="2 3">DSM 1289</strain>
    </source>
</reference>
<protein>
    <submittedName>
        <fullName evidence="2">Bacterioferritin-associated ferredoxin</fullName>
    </submittedName>
</protein>
<dbReference type="InterPro" id="IPR007419">
    <property type="entry name" value="BFD-like_2Fe2S-bd_dom"/>
</dbReference>
<evidence type="ECO:0000259" key="1">
    <source>
        <dbReference type="Pfam" id="PF04324"/>
    </source>
</evidence>
<evidence type="ECO:0000313" key="3">
    <source>
        <dbReference type="Proteomes" id="UP000767291"/>
    </source>
</evidence>
<organism evidence="2 3">
    <name type="scientific">Metaclostridioides mangenotii</name>
    <dbReference type="NCBI Taxonomy" id="1540"/>
    <lineage>
        <taxon>Bacteria</taxon>
        <taxon>Bacillati</taxon>
        <taxon>Bacillota</taxon>
        <taxon>Clostridia</taxon>
        <taxon>Peptostreptococcales</taxon>
        <taxon>Peptostreptococcaceae</taxon>
        <taxon>Metaclostridioides</taxon>
    </lineage>
</organism>
<feature type="domain" description="BFD-like [2Fe-2S]-binding" evidence="1">
    <location>
        <begin position="10"/>
        <end position="48"/>
    </location>
</feature>
<dbReference type="Gene3D" id="1.10.10.1100">
    <property type="entry name" value="BFD-like [2Fe-2S]-binding domain"/>
    <property type="match status" value="1"/>
</dbReference>
<proteinExistence type="predicted"/>
<evidence type="ECO:0000313" key="2">
    <source>
        <dbReference type="EMBL" id="MBP1855498.1"/>
    </source>
</evidence>
<accession>A0ABS4EC20</accession>